<gene>
    <name evidence="2" type="ORF">PLEPLA_LOCUS29895</name>
</gene>
<feature type="compositionally biased region" description="Basic and acidic residues" evidence="1">
    <location>
        <begin position="135"/>
        <end position="157"/>
    </location>
</feature>
<accession>A0A9N7UYW2</accession>
<comment type="caution">
    <text evidence="2">The sequence shown here is derived from an EMBL/GenBank/DDBJ whole genome shotgun (WGS) entry which is preliminary data.</text>
</comment>
<feature type="region of interest" description="Disordered" evidence="1">
    <location>
        <begin position="125"/>
        <end position="185"/>
    </location>
</feature>
<evidence type="ECO:0000313" key="3">
    <source>
        <dbReference type="Proteomes" id="UP001153269"/>
    </source>
</evidence>
<evidence type="ECO:0000313" key="2">
    <source>
        <dbReference type="EMBL" id="CAB1442209.1"/>
    </source>
</evidence>
<evidence type="ECO:0000256" key="1">
    <source>
        <dbReference type="SAM" id="MobiDB-lite"/>
    </source>
</evidence>
<sequence>MRIFARAARRSNKPLARFSNPRWPKALQDVTNLAWMPDELSPAHNILVGQFGLGVGYREPVLIWHRFQYNRYLPGPKCNADFGASFRCLSQLKTEVFVPPASSHFQSFLHGKGRLPSGPCMSRARLPPRPTHAGARREAPLPVKKDWKCEEAGERRPQSSIGSRHRNEAPKSALHFGPGTKTSTAHHFERGTQNVEATPEHRANPYRPGAWLFTPDTEATLNRRAALIISPVDPVDRCTGFVPVTPEAEAPRCAKAASRCFSLRCTGTKLTWEWMGASCYLRLGAALKRPV</sequence>
<name>A0A9N7UYW2_PLEPL</name>
<proteinExistence type="predicted"/>
<dbReference type="AlphaFoldDB" id="A0A9N7UYW2"/>
<dbReference type="Proteomes" id="UP001153269">
    <property type="component" value="Unassembled WGS sequence"/>
</dbReference>
<organism evidence="2 3">
    <name type="scientific">Pleuronectes platessa</name>
    <name type="common">European plaice</name>
    <dbReference type="NCBI Taxonomy" id="8262"/>
    <lineage>
        <taxon>Eukaryota</taxon>
        <taxon>Metazoa</taxon>
        <taxon>Chordata</taxon>
        <taxon>Craniata</taxon>
        <taxon>Vertebrata</taxon>
        <taxon>Euteleostomi</taxon>
        <taxon>Actinopterygii</taxon>
        <taxon>Neopterygii</taxon>
        <taxon>Teleostei</taxon>
        <taxon>Neoteleostei</taxon>
        <taxon>Acanthomorphata</taxon>
        <taxon>Carangaria</taxon>
        <taxon>Pleuronectiformes</taxon>
        <taxon>Pleuronectoidei</taxon>
        <taxon>Pleuronectidae</taxon>
        <taxon>Pleuronectes</taxon>
    </lineage>
</organism>
<reference evidence="2" key="1">
    <citation type="submission" date="2020-03" db="EMBL/GenBank/DDBJ databases">
        <authorList>
            <person name="Weist P."/>
        </authorList>
    </citation>
    <scope>NUCLEOTIDE SEQUENCE</scope>
</reference>
<dbReference type="EMBL" id="CADEAL010002796">
    <property type="protein sequence ID" value="CAB1442209.1"/>
    <property type="molecule type" value="Genomic_DNA"/>
</dbReference>
<keyword evidence="3" id="KW-1185">Reference proteome</keyword>
<protein>
    <submittedName>
        <fullName evidence="2">Uncharacterized protein</fullName>
    </submittedName>
</protein>